<dbReference type="Gene3D" id="2.30.110.10">
    <property type="entry name" value="Electron Transport, Fmn-binding Protein, Chain A"/>
    <property type="match status" value="1"/>
</dbReference>
<gene>
    <name evidence="2" type="ORF">BP6252_06434</name>
</gene>
<dbReference type="STRING" id="1849047.A0A3D8RMI1"/>
<dbReference type="Proteomes" id="UP000256645">
    <property type="component" value="Unassembled WGS sequence"/>
</dbReference>
<dbReference type="EMBL" id="PDLM01000006">
    <property type="protein sequence ID" value="RDW75292.1"/>
    <property type="molecule type" value="Genomic_DNA"/>
</dbReference>
<dbReference type="GO" id="GO:0016491">
    <property type="term" value="F:oxidoreductase activity"/>
    <property type="evidence" value="ECO:0007669"/>
    <property type="project" value="InterPro"/>
</dbReference>
<dbReference type="InterPro" id="IPR017927">
    <property type="entry name" value="FAD-bd_FR_type"/>
</dbReference>
<sequence>MFNDDDIKSEFIGRREIKATDIIHLLETPEFSLHFLPVSVLAIVTMAQFYQAATQWHEGEVNLHRRLRVPLNDNPTVPQLSPFGANVLLRSPLLALGTLDAEGRPWTTVWGGERGFSRAIAQSIIGVKTTVDRGYDPVVETLLGTKGDGEVVKEEGPGRMVSALAIDLESRNRVKLCGRMVAGALQATEEGIGEVQLVVKIEQSLGNCPKYLNKRHIIPHLPQPKLQSTELPLGQMALDLIARADLFFISSTNHDADMDTNHRGGPPGFVRVLSNEKDGVTLVYPEYSGNRLYQTLGNLVVCPQAGIVFPDFETGDMLYLTGKTEILAGRDASNLIAHTNLAVKFRVDSVRYVANSLAVRGEPGEFSPYNPQVRYLSTETRNDIATTEVGVRAKLLSRKLLSPTVARFRFRIENPDTTSTWKPGQYVALGFEDELDIGYSHMRDDDPKSLNDDYLRTFTVSNVQAVDKYSDEFEITIRKVGVVTGFLFKYNLRSELSVPLKGFGGEFFIEQGPQDKVGFVAAGVGITPLIPQLAGLDLERLSLHWTIKSDDIGLAIDVIGKHTQLAKKTTLFITQKESGDAEDLKVLEKLGVSIQYRRMQSGDFHTENVDKWYLCVSPAFRGILMNWLNGQKVYYEDFNY</sequence>
<feature type="domain" description="FAD-binding FR-type" evidence="1">
    <location>
        <begin position="388"/>
        <end position="510"/>
    </location>
</feature>
<accession>A0A3D8RMI1</accession>
<dbReference type="AlphaFoldDB" id="A0A3D8RMI1"/>
<reference evidence="2 3" key="1">
    <citation type="journal article" date="2018" name="IMA Fungus">
        <title>IMA Genome-F 9: Draft genome sequence of Annulohypoxylon stygium, Aspergillus mulundensis, Berkeleyomyces basicola (syn. Thielaviopsis basicola), Ceratocystis smalleyi, two Cercospora beticola strains, Coleophoma cylindrospora, Fusarium fracticaudum, Phialophora cf. hyalina, and Morchella septimelata.</title>
        <authorList>
            <person name="Wingfield B.D."/>
            <person name="Bills G.F."/>
            <person name="Dong Y."/>
            <person name="Huang W."/>
            <person name="Nel W.J."/>
            <person name="Swalarsk-Parry B.S."/>
            <person name="Vaghefi N."/>
            <person name="Wilken P.M."/>
            <person name="An Z."/>
            <person name="de Beer Z.W."/>
            <person name="De Vos L."/>
            <person name="Chen L."/>
            <person name="Duong T.A."/>
            <person name="Gao Y."/>
            <person name="Hammerbacher A."/>
            <person name="Kikkert J.R."/>
            <person name="Li Y."/>
            <person name="Li H."/>
            <person name="Li K."/>
            <person name="Li Q."/>
            <person name="Liu X."/>
            <person name="Ma X."/>
            <person name="Naidoo K."/>
            <person name="Pethybridge S.J."/>
            <person name="Sun J."/>
            <person name="Steenkamp E.T."/>
            <person name="van der Nest M.A."/>
            <person name="van Wyk S."/>
            <person name="Wingfield M.J."/>
            <person name="Xiong C."/>
            <person name="Yue Q."/>
            <person name="Zhang X."/>
        </authorList>
    </citation>
    <scope>NUCLEOTIDE SEQUENCE [LARGE SCALE GENOMIC DNA]</scope>
    <source>
        <strain evidence="2 3">BP6252</strain>
    </source>
</reference>
<dbReference type="InterPro" id="IPR012349">
    <property type="entry name" value="Split_barrel_FMN-bd"/>
</dbReference>
<dbReference type="SUPFAM" id="SSF52343">
    <property type="entry name" value="Ferredoxin reductase-like, C-terminal NADP-linked domain"/>
    <property type="match status" value="1"/>
</dbReference>
<keyword evidence="3" id="KW-1185">Reference proteome</keyword>
<comment type="caution">
    <text evidence="2">The sequence shown here is derived from an EMBL/GenBank/DDBJ whole genome shotgun (WGS) entry which is preliminary data.</text>
</comment>
<dbReference type="Gene3D" id="2.40.30.10">
    <property type="entry name" value="Translation factors"/>
    <property type="match status" value="1"/>
</dbReference>
<evidence type="ECO:0000313" key="2">
    <source>
        <dbReference type="EMBL" id="RDW75292.1"/>
    </source>
</evidence>
<evidence type="ECO:0000313" key="3">
    <source>
        <dbReference type="Proteomes" id="UP000256645"/>
    </source>
</evidence>
<protein>
    <recommendedName>
        <fullName evidence="1">FAD-binding FR-type domain-containing protein</fullName>
    </recommendedName>
</protein>
<dbReference type="InterPro" id="IPR039261">
    <property type="entry name" value="FNR_nucleotide-bd"/>
</dbReference>
<dbReference type="SUPFAM" id="SSF63380">
    <property type="entry name" value="Riboflavin synthase domain-like"/>
    <property type="match status" value="1"/>
</dbReference>
<organism evidence="2 3">
    <name type="scientific">Coleophoma cylindrospora</name>
    <dbReference type="NCBI Taxonomy" id="1849047"/>
    <lineage>
        <taxon>Eukaryota</taxon>
        <taxon>Fungi</taxon>
        <taxon>Dikarya</taxon>
        <taxon>Ascomycota</taxon>
        <taxon>Pezizomycotina</taxon>
        <taxon>Leotiomycetes</taxon>
        <taxon>Helotiales</taxon>
        <taxon>Dermateaceae</taxon>
        <taxon>Coleophoma</taxon>
    </lineage>
</organism>
<dbReference type="OrthoDB" id="436496at2759"/>
<dbReference type="PANTHER" id="PTHR42815">
    <property type="entry name" value="FAD-BINDING, PUTATIVE (AFU_ORTHOLOGUE AFUA_6G07600)-RELATED"/>
    <property type="match status" value="1"/>
</dbReference>
<dbReference type="PANTHER" id="PTHR42815:SF2">
    <property type="entry name" value="FAD-BINDING, PUTATIVE (AFU_ORTHOLOGUE AFUA_6G07600)-RELATED"/>
    <property type="match status" value="1"/>
</dbReference>
<dbReference type="InterPro" id="IPR017938">
    <property type="entry name" value="Riboflavin_synthase-like_b-brl"/>
</dbReference>
<dbReference type="PROSITE" id="PS51384">
    <property type="entry name" value="FAD_FR"/>
    <property type="match status" value="1"/>
</dbReference>
<evidence type="ECO:0000259" key="1">
    <source>
        <dbReference type="PROSITE" id="PS51384"/>
    </source>
</evidence>
<proteinExistence type="predicted"/>
<name>A0A3D8RMI1_9HELO</name>